<keyword evidence="2" id="KW-1133">Transmembrane helix</keyword>
<feature type="transmembrane region" description="Helical" evidence="2">
    <location>
        <begin position="385"/>
        <end position="403"/>
    </location>
</feature>
<sequence length="669" mass="73245">MPEGRAAPHPSKRLLRSQSLPAYSGVRGPQCAAPPQEAPFHGQGDSGPPESSDEAPRRRRDTRATIMQHYYPEGGWGWVVVAVAAAVHLLAHGLHTAYGALLGLTLANFSTQQPVLVGWLGGLSTSLALFISPITIGVCRRNSTRLTAVLGGLVTALGCLFTSFASQFHQLFFSYGTVIGIGVGMTRDSSTLMFVEIFVVSGSGLGISVMSLFIRGAIGSIGWRLGLQAVTGVVFLTFLMGTFYRSASLYHPQRRAILHLKNQKRKIKEKNRQEDKPPFFDITTLKSKTVQILLLSIALSSFGITSPIIYLAHQAEEQGLGDSSVLLLQTYLGLGWVIGVCAFGFVVLQKSTECRVGRQYLCQASMFLCGVSTLAFTAVEGYHGYVLFAWLYGIFCGGFQYSLKMYTYEKVRARNFARTWGFVQCSQAIPTAIGVPITGYINIGYGDKAGYYFSSTFVIFGSMTIFLIDIHRRNAAKHKHTHKSGQNHTCVKESCPESRRRDSLAQLTKQQVTRTQTPSTLAFLQQRSYNFELPEPRNKPELTCISEEGIADMDLPDHLLEELEYLGDCITSCDKVENYLMMSEYENNLVKTAELPSYLTTAERRGRKRLPISRPTSLPGDAQGLEEPKNGIGRAGAATGAAAEAAGVTGEDFRSGNNRSITLIEEASV</sequence>
<dbReference type="Proteomes" id="UP001487740">
    <property type="component" value="Unassembled WGS sequence"/>
</dbReference>
<evidence type="ECO:0000256" key="2">
    <source>
        <dbReference type="SAM" id="Phobius"/>
    </source>
</evidence>
<keyword evidence="4" id="KW-1185">Reference proteome</keyword>
<feature type="compositionally biased region" description="Low complexity" evidence="1">
    <location>
        <begin position="631"/>
        <end position="650"/>
    </location>
</feature>
<evidence type="ECO:0008006" key="5">
    <source>
        <dbReference type="Google" id="ProtNLM"/>
    </source>
</evidence>
<feature type="transmembrane region" description="Helical" evidence="2">
    <location>
        <begin position="76"/>
        <end position="95"/>
    </location>
</feature>
<feature type="transmembrane region" description="Helical" evidence="2">
    <location>
        <begin position="170"/>
        <end position="186"/>
    </location>
</feature>
<gene>
    <name evidence="3" type="ORF">O3P69_005612</name>
</gene>
<feature type="region of interest" description="Disordered" evidence="1">
    <location>
        <begin position="606"/>
        <end position="659"/>
    </location>
</feature>
<comment type="caution">
    <text evidence="3">The sequence shown here is derived from an EMBL/GenBank/DDBJ whole genome shotgun (WGS) entry which is preliminary data.</text>
</comment>
<feature type="transmembrane region" description="Helical" evidence="2">
    <location>
        <begin position="115"/>
        <end position="139"/>
    </location>
</feature>
<feature type="transmembrane region" description="Helical" evidence="2">
    <location>
        <begin position="325"/>
        <end position="348"/>
    </location>
</feature>
<reference evidence="3 4" key="1">
    <citation type="submission" date="2023-03" db="EMBL/GenBank/DDBJ databases">
        <title>High-quality genome of Scylla paramamosain provides insights in environmental adaptation.</title>
        <authorList>
            <person name="Zhang L."/>
        </authorList>
    </citation>
    <scope>NUCLEOTIDE SEQUENCE [LARGE SCALE GENOMIC DNA]</scope>
    <source>
        <strain evidence="3">LZ_2023a</strain>
        <tissue evidence="3">Muscle</tissue>
    </source>
</reference>
<protein>
    <recommendedName>
        <fullName evidence="5">Monocarboxylate transporter</fullName>
    </recommendedName>
</protein>
<feature type="transmembrane region" description="Helical" evidence="2">
    <location>
        <begin position="193"/>
        <end position="214"/>
    </location>
</feature>
<proteinExistence type="predicted"/>
<keyword evidence="2" id="KW-0812">Transmembrane</keyword>
<feature type="transmembrane region" description="Helical" evidence="2">
    <location>
        <begin position="360"/>
        <end position="379"/>
    </location>
</feature>
<accession>A0AAW0U6C2</accession>
<evidence type="ECO:0000256" key="1">
    <source>
        <dbReference type="SAM" id="MobiDB-lite"/>
    </source>
</evidence>
<organism evidence="3 4">
    <name type="scientific">Scylla paramamosain</name>
    <name type="common">Mud crab</name>
    <dbReference type="NCBI Taxonomy" id="85552"/>
    <lineage>
        <taxon>Eukaryota</taxon>
        <taxon>Metazoa</taxon>
        <taxon>Ecdysozoa</taxon>
        <taxon>Arthropoda</taxon>
        <taxon>Crustacea</taxon>
        <taxon>Multicrustacea</taxon>
        <taxon>Malacostraca</taxon>
        <taxon>Eumalacostraca</taxon>
        <taxon>Eucarida</taxon>
        <taxon>Decapoda</taxon>
        <taxon>Pleocyemata</taxon>
        <taxon>Brachyura</taxon>
        <taxon>Eubrachyura</taxon>
        <taxon>Portunoidea</taxon>
        <taxon>Portunidae</taxon>
        <taxon>Portuninae</taxon>
        <taxon>Scylla</taxon>
    </lineage>
</organism>
<dbReference type="InterPro" id="IPR050327">
    <property type="entry name" value="Proton-linked_MCT"/>
</dbReference>
<feature type="region of interest" description="Disordered" evidence="1">
    <location>
        <begin position="1"/>
        <end position="59"/>
    </location>
</feature>
<dbReference type="SUPFAM" id="SSF103473">
    <property type="entry name" value="MFS general substrate transporter"/>
    <property type="match status" value="1"/>
</dbReference>
<feature type="transmembrane region" description="Helical" evidence="2">
    <location>
        <begin position="292"/>
        <end position="313"/>
    </location>
</feature>
<dbReference type="PANTHER" id="PTHR11360">
    <property type="entry name" value="MONOCARBOXYLATE TRANSPORTER"/>
    <property type="match status" value="1"/>
</dbReference>
<feature type="transmembrane region" description="Helical" evidence="2">
    <location>
        <begin position="226"/>
        <end position="244"/>
    </location>
</feature>
<feature type="transmembrane region" description="Helical" evidence="2">
    <location>
        <begin position="415"/>
        <end position="437"/>
    </location>
</feature>
<dbReference type="Gene3D" id="1.20.1250.20">
    <property type="entry name" value="MFS general substrate transporter like domains"/>
    <property type="match status" value="1"/>
</dbReference>
<evidence type="ECO:0000313" key="3">
    <source>
        <dbReference type="EMBL" id="KAK8395624.1"/>
    </source>
</evidence>
<dbReference type="AlphaFoldDB" id="A0AAW0U6C2"/>
<keyword evidence="2" id="KW-0472">Membrane</keyword>
<dbReference type="EMBL" id="JARAKH010000017">
    <property type="protein sequence ID" value="KAK8395624.1"/>
    <property type="molecule type" value="Genomic_DNA"/>
</dbReference>
<name>A0AAW0U6C2_SCYPA</name>
<feature type="transmembrane region" description="Helical" evidence="2">
    <location>
        <begin position="146"/>
        <end position="164"/>
    </location>
</feature>
<evidence type="ECO:0000313" key="4">
    <source>
        <dbReference type="Proteomes" id="UP001487740"/>
    </source>
</evidence>
<dbReference type="PANTHER" id="PTHR11360:SF251">
    <property type="entry name" value="MAJOR FACILITATOR SUPERFAMILY (MFS) PROFILE DOMAIN-CONTAINING PROTEIN"/>
    <property type="match status" value="1"/>
</dbReference>
<feature type="transmembrane region" description="Helical" evidence="2">
    <location>
        <begin position="449"/>
        <end position="470"/>
    </location>
</feature>
<dbReference type="InterPro" id="IPR036259">
    <property type="entry name" value="MFS_trans_sf"/>
</dbReference>